<dbReference type="SUPFAM" id="SSF53474">
    <property type="entry name" value="alpha/beta-Hydrolases"/>
    <property type="match status" value="1"/>
</dbReference>
<evidence type="ECO:0000256" key="2">
    <source>
        <dbReference type="ARBA" id="ARBA00004496"/>
    </source>
</evidence>
<feature type="domain" description="Peptidase S9 prolyl oligopeptidase catalytic" evidence="8">
    <location>
        <begin position="505"/>
        <end position="717"/>
    </location>
</feature>
<comment type="subunit">
    <text evidence="4">Homotetramer.</text>
</comment>
<evidence type="ECO:0000313" key="10">
    <source>
        <dbReference type="EnsemblMetazoa" id="XP_020907128.1"/>
    </source>
</evidence>
<dbReference type="GO" id="GO:0008242">
    <property type="term" value="F:omega peptidase activity"/>
    <property type="evidence" value="ECO:0007669"/>
    <property type="project" value="UniProtKB-EC"/>
</dbReference>
<dbReference type="GeneID" id="110245204"/>
<dbReference type="FunFam" id="3.40.50.1820:FF:000043">
    <property type="entry name" value="acylamino-acid-releasing enzyme"/>
    <property type="match status" value="1"/>
</dbReference>
<comment type="catalytic activity">
    <reaction evidence="1">
        <text>Cleavage of an N-acetyl or N-formyl amino acid from the N-terminus of a polypeptide.</text>
        <dbReference type="EC" id="3.4.19.1"/>
    </reaction>
</comment>
<dbReference type="OrthoDB" id="6021732at2759"/>
<dbReference type="PANTHER" id="PTHR42776:SF4">
    <property type="entry name" value="ACYLAMINO-ACID-RELEASING ENZYME"/>
    <property type="match status" value="1"/>
</dbReference>
<evidence type="ECO:0000256" key="6">
    <source>
        <dbReference type="ARBA" id="ARBA00022490"/>
    </source>
</evidence>
<keyword evidence="6" id="KW-0963">Cytoplasm</keyword>
<evidence type="ECO:0000256" key="1">
    <source>
        <dbReference type="ARBA" id="ARBA00000721"/>
    </source>
</evidence>
<evidence type="ECO:0000256" key="4">
    <source>
        <dbReference type="ARBA" id="ARBA00011881"/>
    </source>
</evidence>
<dbReference type="EnsemblMetazoa" id="XM_021051469.2">
    <property type="protein sequence ID" value="XP_020907128.1"/>
    <property type="gene ID" value="LOC110245204"/>
</dbReference>
<accession>A0A913XNF3</accession>
<dbReference type="KEGG" id="epa:110245204"/>
<dbReference type="InterPro" id="IPR045550">
    <property type="entry name" value="AARE_N"/>
</dbReference>
<feature type="domain" description="Acylamino-acid-releasing enzyme N-terminal" evidence="9">
    <location>
        <begin position="4"/>
        <end position="438"/>
    </location>
</feature>
<dbReference type="Pfam" id="PF19283">
    <property type="entry name" value="APEH_N"/>
    <property type="match status" value="1"/>
</dbReference>
<dbReference type="EC" id="3.4.19.1" evidence="5"/>
<comment type="subcellular location">
    <subcellularLocation>
        <location evidence="2">Cytoplasm</location>
    </subcellularLocation>
</comment>
<dbReference type="GO" id="GO:0006508">
    <property type="term" value="P:proteolysis"/>
    <property type="evidence" value="ECO:0007669"/>
    <property type="project" value="InterPro"/>
</dbReference>
<dbReference type="Gene3D" id="3.40.50.1820">
    <property type="entry name" value="alpha/beta hydrolase"/>
    <property type="match status" value="1"/>
</dbReference>
<sequence>MSSNETEEYIQNTTKLFKDLCNIPTISKGCLYFTENQQDKGKIDASVTSQWSQRDLVRLENRAFQRNHIVTCDRDPRKLGPVQEPSFPVELQHVQLSSTSPSGKFQAVVKKIPATKKDEEKQYLEIWSCHNMIKCFDIKALDKHGDICEDSQFSSMQWSPSEEQLLYVAEKKKEKSALYFGNTEEDKESSKPPAKKGDKYEYEENWGELLVKRCHPVLVVLNISTDNVTVIDGIPEELSVGQAVWAPEEKGVVFCGWWHVPYRLGLVYCTNRRSGIFYVSLDGSDFEQLSKEGDAVFSPNFNLSMDKLIYLARNEKGVHKSCTELIEIDWKSKTSSVVVDIVQTPEETLFTDNGFPGIFTMGFPTRCWSTDGTKVVLSSFWRSSMKILIVDLPSKSVAHCTKESGCWNVLDVHKDFILASFSSPSQPQRLVMAPIPKHGEAVDWTVIAGQDAIDVKWEIIKLTYDTQEDSDKEYEAVLIQPSNGKTKPDIILHAHGGPHSCYPSNFMNEFAVFCRLGYAVLSVNYRGSLGFGQQPLESLISNIGTQDVNEVKFAVDTILKRGEYNRENVFVMGGSHGGFLACHLVGQFPDFFRAMATRNPVVNLLSMLGTSDIPDWIFEESGLYFNPELLTDADTYSKLLECSPISHAKKIITPTLLMLGAVDLRVPPSQGKELYRTLKARGVEVRLLVYPEDSHPLNKVETESDAFVNIARWFYEHRKVQ</sequence>
<evidence type="ECO:0000259" key="8">
    <source>
        <dbReference type="Pfam" id="PF00326"/>
    </source>
</evidence>
<organism evidence="10 11">
    <name type="scientific">Exaiptasia diaphana</name>
    <name type="common">Tropical sea anemone</name>
    <name type="synonym">Aiptasia pulchella</name>
    <dbReference type="NCBI Taxonomy" id="2652724"/>
    <lineage>
        <taxon>Eukaryota</taxon>
        <taxon>Metazoa</taxon>
        <taxon>Cnidaria</taxon>
        <taxon>Anthozoa</taxon>
        <taxon>Hexacorallia</taxon>
        <taxon>Actiniaria</taxon>
        <taxon>Aiptasiidae</taxon>
        <taxon>Exaiptasia</taxon>
    </lineage>
</organism>
<protein>
    <recommendedName>
        <fullName evidence="5">acylaminoacyl-peptidase</fullName>
        <ecNumber evidence="5">3.4.19.1</ecNumber>
    </recommendedName>
</protein>
<comment type="similarity">
    <text evidence="3">Belongs to the peptidase S9C family.</text>
</comment>
<evidence type="ECO:0000256" key="5">
    <source>
        <dbReference type="ARBA" id="ARBA00012917"/>
    </source>
</evidence>
<evidence type="ECO:0000256" key="3">
    <source>
        <dbReference type="ARBA" id="ARBA00010040"/>
    </source>
</evidence>
<dbReference type="Proteomes" id="UP000887567">
    <property type="component" value="Unplaced"/>
</dbReference>
<dbReference type="InterPro" id="IPR029058">
    <property type="entry name" value="AB_hydrolase_fold"/>
</dbReference>
<dbReference type="Pfam" id="PF00326">
    <property type="entry name" value="Peptidase_S9"/>
    <property type="match status" value="1"/>
</dbReference>
<evidence type="ECO:0000259" key="9">
    <source>
        <dbReference type="Pfam" id="PF19283"/>
    </source>
</evidence>
<name>A0A913XNF3_EXADI</name>
<keyword evidence="7" id="KW-0378">Hydrolase</keyword>
<keyword evidence="11" id="KW-1185">Reference proteome</keyword>
<dbReference type="SUPFAM" id="SSF82171">
    <property type="entry name" value="DPP6 N-terminal domain-like"/>
    <property type="match status" value="1"/>
</dbReference>
<dbReference type="InterPro" id="IPR001375">
    <property type="entry name" value="Peptidase_S9_cat"/>
</dbReference>
<evidence type="ECO:0000313" key="11">
    <source>
        <dbReference type="Proteomes" id="UP000887567"/>
    </source>
</evidence>
<dbReference type="OMA" id="QEIATPF"/>
<dbReference type="GO" id="GO:0005737">
    <property type="term" value="C:cytoplasm"/>
    <property type="evidence" value="ECO:0007669"/>
    <property type="project" value="UniProtKB-SubCell"/>
</dbReference>
<dbReference type="PANTHER" id="PTHR42776">
    <property type="entry name" value="SERINE PEPTIDASE S9 FAMILY MEMBER"/>
    <property type="match status" value="1"/>
</dbReference>
<evidence type="ECO:0000256" key="7">
    <source>
        <dbReference type="ARBA" id="ARBA00022801"/>
    </source>
</evidence>
<dbReference type="GO" id="GO:0004252">
    <property type="term" value="F:serine-type endopeptidase activity"/>
    <property type="evidence" value="ECO:0007669"/>
    <property type="project" value="TreeGrafter"/>
</dbReference>
<dbReference type="AlphaFoldDB" id="A0A913XNF3"/>
<proteinExistence type="inferred from homology"/>
<reference evidence="10" key="1">
    <citation type="submission" date="2022-11" db="UniProtKB">
        <authorList>
            <consortium name="EnsemblMetazoa"/>
        </authorList>
    </citation>
    <scope>IDENTIFICATION</scope>
</reference>
<dbReference type="RefSeq" id="XP_020907128.1">
    <property type="nucleotide sequence ID" value="XM_021051469.2"/>
</dbReference>